<dbReference type="PANTHER" id="PTHR33112">
    <property type="entry name" value="DOMAIN PROTEIN, PUTATIVE-RELATED"/>
    <property type="match status" value="1"/>
</dbReference>
<evidence type="ECO:0000313" key="2">
    <source>
        <dbReference type="EMBL" id="KAK0638785.1"/>
    </source>
</evidence>
<dbReference type="PANTHER" id="PTHR33112:SF10">
    <property type="entry name" value="TOL"/>
    <property type="match status" value="1"/>
</dbReference>
<organism evidence="2 3">
    <name type="scientific">Cercophora newfieldiana</name>
    <dbReference type="NCBI Taxonomy" id="92897"/>
    <lineage>
        <taxon>Eukaryota</taxon>
        <taxon>Fungi</taxon>
        <taxon>Dikarya</taxon>
        <taxon>Ascomycota</taxon>
        <taxon>Pezizomycotina</taxon>
        <taxon>Sordariomycetes</taxon>
        <taxon>Sordariomycetidae</taxon>
        <taxon>Sordariales</taxon>
        <taxon>Lasiosphaeriaceae</taxon>
        <taxon>Cercophora</taxon>
    </lineage>
</organism>
<proteinExistence type="predicted"/>
<evidence type="ECO:0000259" key="1">
    <source>
        <dbReference type="Pfam" id="PF06985"/>
    </source>
</evidence>
<protein>
    <submittedName>
        <fullName evidence="2">Heterokaryon incompatibility protein-domain-containing protein</fullName>
    </submittedName>
</protein>
<evidence type="ECO:0000313" key="3">
    <source>
        <dbReference type="Proteomes" id="UP001174936"/>
    </source>
</evidence>
<dbReference type="InterPro" id="IPR010730">
    <property type="entry name" value="HET"/>
</dbReference>
<comment type="caution">
    <text evidence="2">The sequence shown here is derived from an EMBL/GenBank/DDBJ whole genome shotgun (WGS) entry which is preliminary data.</text>
</comment>
<keyword evidence="3" id="KW-1185">Reference proteome</keyword>
<dbReference type="EMBL" id="JAULSV010000007">
    <property type="protein sequence ID" value="KAK0638785.1"/>
    <property type="molecule type" value="Genomic_DNA"/>
</dbReference>
<dbReference type="Pfam" id="PF06985">
    <property type="entry name" value="HET"/>
    <property type="match status" value="1"/>
</dbReference>
<dbReference type="AlphaFoldDB" id="A0AA39XS79"/>
<name>A0AA39XS79_9PEZI</name>
<sequence>MDQPSSLATASSNAKWRLTTQNEVAPAPYSYPPYLTLSHCWGPPGTVHTRLTKATFDRFRLQEQLVVELPKTYQDAIGIAVSLGFRYIWIDSLCIMQDPGDTTDWEEQSSVMGLIYKHATCNIAATWAADGSQGCFSQRDAAIVAPTTISLGDEEFHIAHSHIFYYNIGGAPLNRRGWVLQERFLARRQLNFAKDAVFWECPQLVALEQFPDGIPKAYCWDLMNGAKPRIDFTSLPELRRGWAHLVHVYSRTKLTVCTDKPVAIAGLVGELKARLDDDYLAGLWQKDLHKQLCWYTSIIPTASTNPDMAPTWSWMKYSDTPIFADDRYLKDDEHTTAYFLEILDVTVKDKPVPHGSVSGTLRIRGIVMWVRLTGFGYSALEPPTEHDPGPVFTELDNASGMIFVGWDERSEIKEDLLVVFVAGYCVGSRDPGYFVKGLLLAPGTEGDSTFTRVGMFYYYEGDRFLRLIINRLGLEPAEMLAETEGLRLGYGLGMDGTLRDPRLDDIIQEVTIV</sequence>
<gene>
    <name evidence="2" type="ORF">B0T16DRAFT_394638</name>
</gene>
<reference evidence="2" key="1">
    <citation type="submission" date="2023-06" db="EMBL/GenBank/DDBJ databases">
        <title>Genome-scale phylogeny and comparative genomics of the fungal order Sordariales.</title>
        <authorList>
            <consortium name="Lawrence Berkeley National Laboratory"/>
            <person name="Hensen N."/>
            <person name="Bonometti L."/>
            <person name="Westerberg I."/>
            <person name="Brannstrom I.O."/>
            <person name="Guillou S."/>
            <person name="Cros-Aarteil S."/>
            <person name="Calhoun S."/>
            <person name="Haridas S."/>
            <person name="Kuo A."/>
            <person name="Mondo S."/>
            <person name="Pangilinan J."/>
            <person name="Riley R."/>
            <person name="Labutti K."/>
            <person name="Andreopoulos B."/>
            <person name="Lipzen A."/>
            <person name="Chen C."/>
            <person name="Yanf M."/>
            <person name="Daum C."/>
            <person name="Ng V."/>
            <person name="Clum A."/>
            <person name="Steindorff A."/>
            <person name="Ohm R."/>
            <person name="Martin F."/>
            <person name="Silar P."/>
            <person name="Natvig D."/>
            <person name="Lalanne C."/>
            <person name="Gautier V."/>
            <person name="Ament-Velasquez S.L."/>
            <person name="Kruys A."/>
            <person name="Hutchinson M.I."/>
            <person name="Powell A.J."/>
            <person name="Barry K."/>
            <person name="Miller A.N."/>
            <person name="Grigoriev I.V."/>
            <person name="Debuchy R."/>
            <person name="Gladieux P."/>
            <person name="Thoren M.H."/>
            <person name="Johannesson H."/>
        </authorList>
    </citation>
    <scope>NUCLEOTIDE SEQUENCE</scope>
    <source>
        <strain evidence="2">SMH2532-1</strain>
    </source>
</reference>
<dbReference type="Proteomes" id="UP001174936">
    <property type="component" value="Unassembled WGS sequence"/>
</dbReference>
<feature type="domain" description="Heterokaryon incompatibility" evidence="1">
    <location>
        <begin position="34"/>
        <end position="182"/>
    </location>
</feature>
<accession>A0AA39XS79</accession>